<dbReference type="OrthoDB" id="893963at2"/>
<comment type="caution">
    <text evidence="1">The sequence shown here is derived from an EMBL/GenBank/DDBJ whole genome shotgun (WGS) entry which is preliminary data.</text>
</comment>
<gene>
    <name evidence="1" type="ORF">EFA69_05860</name>
</gene>
<keyword evidence="1" id="KW-0238">DNA-binding</keyword>
<keyword evidence="2" id="KW-1185">Reference proteome</keyword>
<dbReference type="GO" id="GO:0003677">
    <property type="term" value="F:DNA binding"/>
    <property type="evidence" value="ECO:0007669"/>
    <property type="project" value="UniProtKB-KW"/>
</dbReference>
<evidence type="ECO:0000313" key="2">
    <source>
        <dbReference type="Proteomes" id="UP000271010"/>
    </source>
</evidence>
<reference evidence="1 2" key="1">
    <citation type="submission" date="2018-11" db="EMBL/GenBank/DDBJ databases">
        <title>Rufibacter latericius sp. nov., isolated from water in Baiyang Lake.</title>
        <authorList>
            <person name="Yang Y."/>
        </authorList>
    </citation>
    <scope>NUCLEOTIDE SEQUENCE [LARGE SCALE GENOMIC DNA]</scope>
    <source>
        <strain evidence="1 2">MCC P1</strain>
    </source>
</reference>
<dbReference type="EMBL" id="RJJE01000003">
    <property type="protein sequence ID" value="RNI32023.1"/>
    <property type="molecule type" value="Genomic_DNA"/>
</dbReference>
<organism evidence="1 2">
    <name type="scientific">Rufibacter immobilis</name>
    <dbReference type="NCBI Taxonomy" id="1348778"/>
    <lineage>
        <taxon>Bacteria</taxon>
        <taxon>Pseudomonadati</taxon>
        <taxon>Bacteroidota</taxon>
        <taxon>Cytophagia</taxon>
        <taxon>Cytophagales</taxon>
        <taxon>Hymenobacteraceae</taxon>
        <taxon>Rufibacter</taxon>
    </lineage>
</organism>
<evidence type="ECO:0000313" key="1">
    <source>
        <dbReference type="EMBL" id="RNI32023.1"/>
    </source>
</evidence>
<sequence length="155" mass="17906">MTTPYRLLLIEDDLALVGSLLQALNKQNLYSQRIEIQSFSYTDFEARFGIARNSTRELIVMGGKAALDFNPDPQLLKTLLAQMERTHIYILTPSKDGEEILRLWQPGVKGVLERSPEAHRWLVQAIQKVQFVQQTRTYSRSPKPAPKSFWKRLFS</sequence>
<dbReference type="RefSeq" id="WP_123132160.1">
    <property type="nucleotide sequence ID" value="NZ_JBHMAD010000011.1"/>
</dbReference>
<proteinExistence type="predicted"/>
<dbReference type="Proteomes" id="UP000271010">
    <property type="component" value="Unassembled WGS sequence"/>
</dbReference>
<name>A0A3M9N485_9BACT</name>
<protein>
    <submittedName>
        <fullName evidence="1">DNA-binding response regulator</fullName>
    </submittedName>
</protein>
<dbReference type="AlphaFoldDB" id="A0A3M9N485"/>
<accession>A0A3M9N485</accession>